<evidence type="ECO:0000256" key="8">
    <source>
        <dbReference type="ARBA" id="ARBA00022989"/>
    </source>
</evidence>
<keyword evidence="9" id="KW-0472">Membrane</keyword>
<protein>
    <recommendedName>
        <fullName evidence="10">Protein TonB</fullName>
    </recommendedName>
</protein>
<dbReference type="PRINTS" id="PR01374">
    <property type="entry name" value="TONBPROTEIN"/>
</dbReference>
<keyword evidence="7 10" id="KW-0653">Protein transport</keyword>
<evidence type="ECO:0000256" key="7">
    <source>
        <dbReference type="ARBA" id="ARBA00022927"/>
    </source>
</evidence>
<name>A0A7X1GDW8_9PSED</name>
<accession>A0A7X1GDW8</accession>
<dbReference type="GO" id="GO:0015031">
    <property type="term" value="P:protein transport"/>
    <property type="evidence" value="ECO:0007669"/>
    <property type="project" value="UniProtKB-UniRule"/>
</dbReference>
<sequence length="202" mass="23451">MRWLGLLLIWCISSDVLAGELFLIPEDTPKPVYPRALHRAGISGEVRVGFTVQADGSVDRVRILQSVHPDLSAVSKKAIEQWRFKPWTVSKEKPAELEIIAPMQFHLDDPTGLNQWLKEVKCREINPDFARTADYQWVDLAAFRYTRAYLSSGFFQHQWTTQERLAMIARLNKQAHMIARRCLDYPASRFVRFLPEEIRKVL</sequence>
<comment type="similarity">
    <text evidence="2 10">Belongs to the TonB family.</text>
</comment>
<evidence type="ECO:0000256" key="5">
    <source>
        <dbReference type="ARBA" id="ARBA00022519"/>
    </source>
</evidence>
<dbReference type="PANTHER" id="PTHR33446:SF2">
    <property type="entry name" value="PROTEIN TONB"/>
    <property type="match status" value="1"/>
</dbReference>
<dbReference type="GO" id="GO:0015891">
    <property type="term" value="P:siderophore transport"/>
    <property type="evidence" value="ECO:0007669"/>
    <property type="project" value="InterPro"/>
</dbReference>
<dbReference type="GO" id="GO:0098797">
    <property type="term" value="C:plasma membrane protein complex"/>
    <property type="evidence" value="ECO:0007669"/>
    <property type="project" value="TreeGrafter"/>
</dbReference>
<feature type="domain" description="TonB C-terminal" evidence="11">
    <location>
        <begin position="18"/>
        <end position="114"/>
    </location>
</feature>
<organism evidence="12 13">
    <name type="scientific">Pseudomonas kielensis</name>
    <dbReference type="NCBI Taxonomy" id="2762577"/>
    <lineage>
        <taxon>Bacteria</taxon>
        <taxon>Pseudomonadati</taxon>
        <taxon>Pseudomonadota</taxon>
        <taxon>Gammaproteobacteria</taxon>
        <taxon>Pseudomonadales</taxon>
        <taxon>Pseudomonadaceae</taxon>
        <taxon>Pseudomonas</taxon>
    </lineage>
</organism>
<dbReference type="NCBIfam" id="TIGR01352">
    <property type="entry name" value="tonB_Cterm"/>
    <property type="match status" value="1"/>
</dbReference>
<evidence type="ECO:0000256" key="4">
    <source>
        <dbReference type="ARBA" id="ARBA00022475"/>
    </source>
</evidence>
<dbReference type="GO" id="GO:0030288">
    <property type="term" value="C:outer membrane-bounded periplasmic space"/>
    <property type="evidence" value="ECO:0007669"/>
    <property type="project" value="InterPro"/>
</dbReference>
<keyword evidence="13" id="KW-1185">Reference proteome</keyword>
<evidence type="ECO:0000256" key="6">
    <source>
        <dbReference type="ARBA" id="ARBA00022692"/>
    </source>
</evidence>
<dbReference type="EMBL" id="JACMYG010000010">
    <property type="protein sequence ID" value="MBC2690659.1"/>
    <property type="molecule type" value="Genomic_DNA"/>
</dbReference>
<dbReference type="Gene3D" id="3.30.1150.10">
    <property type="match status" value="1"/>
</dbReference>
<evidence type="ECO:0000259" key="11">
    <source>
        <dbReference type="PROSITE" id="PS52015"/>
    </source>
</evidence>
<proteinExistence type="inferred from homology"/>
<evidence type="ECO:0000256" key="9">
    <source>
        <dbReference type="ARBA" id="ARBA00023136"/>
    </source>
</evidence>
<keyword evidence="5 10" id="KW-0997">Cell inner membrane</keyword>
<dbReference type="GO" id="GO:0055085">
    <property type="term" value="P:transmembrane transport"/>
    <property type="evidence" value="ECO:0007669"/>
    <property type="project" value="InterPro"/>
</dbReference>
<evidence type="ECO:0000313" key="12">
    <source>
        <dbReference type="EMBL" id="MBC2690659.1"/>
    </source>
</evidence>
<dbReference type="InterPro" id="IPR037682">
    <property type="entry name" value="TonB_C"/>
</dbReference>
<keyword evidence="4 10" id="KW-1003">Cell membrane</keyword>
<dbReference type="GO" id="GO:0031992">
    <property type="term" value="F:energy transducer activity"/>
    <property type="evidence" value="ECO:0007669"/>
    <property type="project" value="InterPro"/>
</dbReference>
<evidence type="ECO:0000256" key="10">
    <source>
        <dbReference type="RuleBase" id="RU362123"/>
    </source>
</evidence>
<comment type="subcellular location">
    <subcellularLocation>
        <location evidence="1 10">Cell inner membrane</location>
        <topology evidence="1 10">Single-pass membrane protein</topology>
        <orientation evidence="1 10">Periplasmic side</orientation>
    </subcellularLocation>
</comment>
<keyword evidence="10" id="KW-0735">Signal-anchor</keyword>
<dbReference type="Pfam" id="PF03544">
    <property type="entry name" value="TonB_C"/>
    <property type="match status" value="1"/>
</dbReference>
<evidence type="ECO:0000256" key="1">
    <source>
        <dbReference type="ARBA" id="ARBA00004383"/>
    </source>
</evidence>
<dbReference type="SUPFAM" id="SSF74653">
    <property type="entry name" value="TolA/TonB C-terminal domain"/>
    <property type="match status" value="1"/>
</dbReference>
<comment type="caution">
    <text evidence="12">The sequence shown here is derived from an EMBL/GenBank/DDBJ whole genome shotgun (WGS) entry which is preliminary data.</text>
</comment>
<dbReference type="InterPro" id="IPR003538">
    <property type="entry name" value="TonB"/>
</dbReference>
<keyword evidence="3 10" id="KW-0813">Transport</keyword>
<keyword evidence="8" id="KW-1133">Transmembrane helix</keyword>
<dbReference type="InterPro" id="IPR051045">
    <property type="entry name" value="TonB-dependent_transducer"/>
</dbReference>
<evidence type="ECO:0000256" key="3">
    <source>
        <dbReference type="ARBA" id="ARBA00022448"/>
    </source>
</evidence>
<reference evidence="12 13" key="1">
    <citation type="submission" date="2020-08" db="EMBL/GenBank/DDBJ databases">
        <title>Pseudomonas sp. nov.</title>
        <authorList>
            <person name="Gieschler S."/>
            <person name="Fiedler G."/>
            <person name="Brinks E."/>
            <person name="Boehnlein C."/>
            <person name="Franz C.M.A.P."/>
            <person name="Kabisch J."/>
        </authorList>
    </citation>
    <scope>NUCLEOTIDE SEQUENCE [LARGE SCALE GENOMIC DNA]</scope>
    <source>
        <strain evidence="12 13">MBT-1</strain>
    </source>
</reference>
<evidence type="ECO:0000313" key="13">
    <source>
        <dbReference type="Proteomes" id="UP000526003"/>
    </source>
</evidence>
<keyword evidence="6" id="KW-0812">Transmembrane</keyword>
<dbReference type="AlphaFoldDB" id="A0A7X1GDW8"/>
<evidence type="ECO:0000256" key="2">
    <source>
        <dbReference type="ARBA" id="ARBA00006555"/>
    </source>
</evidence>
<dbReference type="InterPro" id="IPR006260">
    <property type="entry name" value="TonB/TolA_C"/>
</dbReference>
<dbReference type="Proteomes" id="UP000526003">
    <property type="component" value="Unassembled WGS sequence"/>
</dbReference>
<dbReference type="PROSITE" id="PS52015">
    <property type="entry name" value="TONB_CTD"/>
    <property type="match status" value="1"/>
</dbReference>
<gene>
    <name evidence="12" type="ORF">H7995_12710</name>
</gene>
<comment type="function">
    <text evidence="10">Interacts with outer membrane receptor proteins that carry out high-affinity binding and energy dependent uptake into the periplasmic space of specific substrates. It could act to transduce energy from the cytoplasmic membrane to specific energy-requiring processes in the outer membrane, resulting in the release into the periplasm of ligands bound by these outer membrane proteins.</text>
</comment>
<dbReference type="RefSeq" id="WP_166589219.1">
    <property type="nucleotide sequence ID" value="NZ_CP090311.1"/>
</dbReference>
<dbReference type="PANTHER" id="PTHR33446">
    <property type="entry name" value="PROTEIN TONB-RELATED"/>
    <property type="match status" value="1"/>
</dbReference>